<evidence type="ECO:0000313" key="9">
    <source>
        <dbReference type="EMBL" id="PWB95141.1"/>
    </source>
</evidence>
<dbReference type="GO" id="GO:0016757">
    <property type="term" value="F:glycosyltransferase activity"/>
    <property type="evidence" value="ECO:0007669"/>
    <property type="project" value="UniProtKB-KW"/>
</dbReference>
<keyword evidence="5 7" id="KW-1133">Transmembrane helix</keyword>
<organism evidence="9 10">
    <name type="scientific">Methylosinus sporium</name>
    <dbReference type="NCBI Taxonomy" id="428"/>
    <lineage>
        <taxon>Bacteria</taxon>
        <taxon>Pseudomonadati</taxon>
        <taxon>Pseudomonadota</taxon>
        <taxon>Alphaproteobacteria</taxon>
        <taxon>Hyphomicrobiales</taxon>
        <taxon>Methylocystaceae</taxon>
        <taxon>Methylosinus</taxon>
    </lineage>
</organism>
<proteinExistence type="predicted"/>
<evidence type="ECO:0000313" key="10">
    <source>
        <dbReference type="Proteomes" id="UP000245137"/>
    </source>
</evidence>
<dbReference type="CDD" id="cd04187">
    <property type="entry name" value="DPM1_like_bac"/>
    <property type="match status" value="1"/>
</dbReference>
<evidence type="ECO:0000256" key="6">
    <source>
        <dbReference type="ARBA" id="ARBA00023136"/>
    </source>
</evidence>
<feature type="transmembrane region" description="Helical" evidence="7">
    <location>
        <begin position="231"/>
        <end position="257"/>
    </location>
</feature>
<comment type="subcellular location">
    <subcellularLocation>
        <location evidence="1">Membrane</location>
        <topology evidence="1">Multi-pass membrane protein</topology>
    </subcellularLocation>
</comment>
<evidence type="ECO:0000256" key="7">
    <source>
        <dbReference type="SAM" id="Phobius"/>
    </source>
</evidence>
<dbReference type="OrthoDB" id="9807795at2"/>
<dbReference type="EMBL" id="PUIV01000004">
    <property type="protein sequence ID" value="PWB95141.1"/>
    <property type="molecule type" value="Genomic_DNA"/>
</dbReference>
<dbReference type="RefSeq" id="WP_108916162.1">
    <property type="nucleotide sequence ID" value="NZ_BGJY01000002.1"/>
</dbReference>
<reference evidence="9 10" key="1">
    <citation type="journal article" date="2018" name="Appl. Microbiol. Biotechnol.">
        <title>Co-cultivation of the strictly anaerobic methanogen Methanosarcina barkeri with aerobic methanotrophs in an oxygen-limited membrane bioreactor.</title>
        <authorList>
            <person name="In 't Zandt M.H."/>
            <person name="van den Bosch T.J.M."/>
            <person name="Rijkers R."/>
            <person name="van Kessel M.A.H.J."/>
            <person name="Jetten M.S.M."/>
            <person name="Welte C.U."/>
        </authorList>
    </citation>
    <scope>NUCLEOTIDE SEQUENCE [LARGE SCALE GENOMIC DNA]</scope>
    <source>
        <strain evidence="9 10">DSM 17706</strain>
    </source>
</reference>
<feature type="domain" description="Glycosyltransferase 2-like" evidence="8">
    <location>
        <begin position="5"/>
        <end position="168"/>
    </location>
</feature>
<accession>A0A2U1SU56</accession>
<dbReference type="PANTHER" id="PTHR48090">
    <property type="entry name" value="UNDECAPRENYL-PHOSPHATE 4-DEOXY-4-FORMAMIDO-L-ARABINOSE TRANSFERASE-RELATED"/>
    <property type="match status" value="1"/>
</dbReference>
<dbReference type="InterPro" id="IPR050256">
    <property type="entry name" value="Glycosyltransferase_2"/>
</dbReference>
<name>A0A2U1SU56_METSR</name>
<evidence type="ECO:0000256" key="5">
    <source>
        <dbReference type="ARBA" id="ARBA00022989"/>
    </source>
</evidence>
<dbReference type="InterPro" id="IPR029044">
    <property type="entry name" value="Nucleotide-diphossugar_trans"/>
</dbReference>
<dbReference type="Proteomes" id="UP000245137">
    <property type="component" value="Unassembled WGS sequence"/>
</dbReference>
<gene>
    <name evidence="9" type="ORF">C5689_04985</name>
</gene>
<keyword evidence="3 9" id="KW-0808">Transferase</keyword>
<dbReference type="PANTHER" id="PTHR48090:SF1">
    <property type="entry name" value="PROPHAGE BACTOPRENOL GLUCOSYL TRANSFERASE HOMOLOG"/>
    <property type="match status" value="1"/>
</dbReference>
<dbReference type="Pfam" id="PF00535">
    <property type="entry name" value="Glycos_transf_2"/>
    <property type="match status" value="1"/>
</dbReference>
<keyword evidence="10" id="KW-1185">Reference proteome</keyword>
<dbReference type="SUPFAM" id="SSF53448">
    <property type="entry name" value="Nucleotide-diphospho-sugar transferases"/>
    <property type="match status" value="1"/>
</dbReference>
<evidence type="ECO:0000256" key="3">
    <source>
        <dbReference type="ARBA" id="ARBA00022679"/>
    </source>
</evidence>
<evidence type="ECO:0000259" key="8">
    <source>
        <dbReference type="Pfam" id="PF00535"/>
    </source>
</evidence>
<protein>
    <submittedName>
        <fullName evidence="9">Glycosyltransferase</fullName>
    </submittedName>
</protein>
<keyword evidence="6 7" id="KW-0472">Membrane</keyword>
<evidence type="ECO:0000256" key="2">
    <source>
        <dbReference type="ARBA" id="ARBA00022676"/>
    </source>
</evidence>
<sequence length="312" mass="35026">MKTISIVTPCYNEELNIRECHARVAALFAGELKEYRREHVFCDNASKDRSAEILREIAAADPCVKVIFNARNFGPMRSNFNGVMAAGGDAVLLFLPADLQDPPELLPQFVQLWEAGNEIVYGVRKIREEGAVMRMARGLYYRMLTGLSEFTLPPGVGDFQLVDRKVVEAMRQIDDSYPFMRMMTFECGFTAVGVPYRWVERRRGVTSNNLPRLVDQGLNGLVTFTPAPLRLLLFLGFGIAALALAYAFVSLALGLIFFRQLAPPGVMTIIVAVFFFGGVQLFSIGVLAEYILAIHSQVRRKPVVFERERLNF</sequence>
<dbReference type="Gene3D" id="3.90.550.10">
    <property type="entry name" value="Spore Coat Polysaccharide Biosynthesis Protein SpsA, Chain A"/>
    <property type="match status" value="1"/>
</dbReference>
<dbReference type="AlphaFoldDB" id="A0A2U1SU56"/>
<evidence type="ECO:0000256" key="1">
    <source>
        <dbReference type="ARBA" id="ARBA00004141"/>
    </source>
</evidence>
<keyword evidence="4 7" id="KW-0812">Transmembrane</keyword>
<keyword evidence="2" id="KW-0328">Glycosyltransferase</keyword>
<comment type="caution">
    <text evidence="9">The sequence shown here is derived from an EMBL/GenBank/DDBJ whole genome shotgun (WGS) entry which is preliminary data.</text>
</comment>
<evidence type="ECO:0000256" key="4">
    <source>
        <dbReference type="ARBA" id="ARBA00022692"/>
    </source>
</evidence>
<dbReference type="GO" id="GO:0005886">
    <property type="term" value="C:plasma membrane"/>
    <property type="evidence" value="ECO:0007669"/>
    <property type="project" value="TreeGrafter"/>
</dbReference>
<feature type="transmembrane region" description="Helical" evidence="7">
    <location>
        <begin position="269"/>
        <end position="292"/>
    </location>
</feature>
<dbReference type="InterPro" id="IPR001173">
    <property type="entry name" value="Glyco_trans_2-like"/>
</dbReference>